<accession>X1V3F6</accession>
<dbReference type="InterPro" id="IPR008928">
    <property type="entry name" value="6-hairpin_glycosidase_sf"/>
</dbReference>
<comment type="caution">
    <text evidence="2">The sequence shown here is derived from an EMBL/GenBank/DDBJ whole genome shotgun (WGS) entry which is preliminary data.</text>
</comment>
<dbReference type="AlphaFoldDB" id="X1V3F6"/>
<reference evidence="2" key="1">
    <citation type="journal article" date="2014" name="Front. Microbiol.">
        <title>High frequency of phylogenetically diverse reductive dehalogenase-homologous genes in deep subseafloor sedimentary metagenomes.</title>
        <authorList>
            <person name="Kawai M."/>
            <person name="Futagami T."/>
            <person name="Toyoda A."/>
            <person name="Takaki Y."/>
            <person name="Nishi S."/>
            <person name="Hori S."/>
            <person name="Arai W."/>
            <person name="Tsubouchi T."/>
            <person name="Morono Y."/>
            <person name="Uchiyama I."/>
            <person name="Ito T."/>
            <person name="Fujiyama A."/>
            <person name="Inagaki F."/>
            <person name="Takami H."/>
        </authorList>
    </citation>
    <scope>NUCLEOTIDE SEQUENCE</scope>
    <source>
        <strain evidence="2">Expedition CK06-06</strain>
    </source>
</reference>
<dbReference type="EMBL" id="BARW01023737">
    <property type="protein sequence ID" value="GAI99159.1"/>
    <property type="molecule type" value="Genomic_DNA"/>
</dbReference>
<dbReference type="GO" id="GO:0005975">
    <property type="term" value="P:carbohydrate metabolic process"/>
    <property type="evidence" value="ECO:0007669"/>
    <property type="project" value="InterPro"/>
</dbReference>
<dbReference type="InterPro" id="IPR012878">
    <property type="entry name" value="Beta-AFase-like_GH127_cat"/>
</dbReference>
<feature type="non-terminal residue" evidence="2">
    <location>
        <position position="1"/>
    </location>
</feature>
<dbReference type="InterPro" id="IPR049174">
    <property type="entry name" value="Beta-AFase-like"/>
</dbReference>
<organism evidence="2">
    <name type="scientific">marine sediment metagenome</name>
    <dbReference type="NCBI Taxonomy" id="412755"/>
    <lineage>
        <taxon>unclassified sequences</taxon>
        <taxon>metagenomes</taxon>
        <taxon>ecological metagenomes</taxon>
    </lineage>
</organism>
<evidence type="ECO:0000313" key="2">
    <source>
        <dbReference type="EMBL" id="GAI99159.1"/>
    </source>
</evidence>
<gene>
    <name evidence="2" type="ORF">S12H4_39299</name>
</gene>
<dbReference type="Pfam" id="PF07944">
    <property type="entry name" value="Beta-AFase-like_GH127_cat"/>
    <property type="match status" value="1"/>
</dbReference>
<evidence type="ECO:0000259" key="1">
    <source>
        <dbReference type="Pfam" id="PF07944"/>
    </source>
</evidence>
<dbReference type="PANTHER" id="PTHR43465:SF2">
    <property type="entry name" value="DUF1680 DOMAIN PROTEIN (AFU_ORTHOLOGUE AFUA_1G08910)"/>
    <property type="match status" value="1"/>
</dbReference>
<dbReference type="PANTHER" id="PTHR43465">
    <property type="entry name" value="DUF1680 DOMAIN PROTEIN (AFU_ORTHOLOGUE AFUA_1G08910)"/>
    <property type="match status" value="1"/>
</dbReference>
<sequence>RHCWWLEEGEFEGIFFNDSDVFKVIEGASYSLQVHDDPELKAYLDDLIAKIAAAQEDDGYLYTNRTIDPSKAADGWGEERWTSLKVHHELYNVGHMYEAAVAHYQATGERSLLEVAIKNADLIDKVFGPGKNMGVPGHQEIEIGLVKLYRVTGEQKYLDLAKFFVDQRGNAVGHDLTGGRHAGKYQQDHKPLAKQEEAVGHSVRAGYFYSGATDVAALTGETAYDQALDKIWKDIVHQKIYLTGGIGAERQHEGFGPDYELPNAT</sequence>
<protein>
    <recommendedName>
        <fullName evidence="1">Non-reducing end beta-L-arabinofuranosidase-like GH127 catalytic domain-containing protein</fullName>
    </recommendedName>
</protein>
<proteinExistence type="predicted"/>
<feature type="domain" description="Non-reducing end beta-L-arabinofuranosidase-like GH127 catalytic" evidence="1">
    <location>
        <begin position="10"/>
        <end position="264"/>
    </location>
</feature>
<dbReference type="SUPFAM" id="SSF48208">
    <property type="entry name" value="Six-hairpin glycosidases"/>
    <property type="match status" value="1"/>
</dbReference>
<name>X1V3F6_9ZZZZ</name>
<feature type="non-terminal residue" evidence="2">
    <location>
        <position position="265"/>
    </location>
</feature>